<dbReference type="InterPro" id="IPR011009">
    <property type="entry name" value="Kinase-like_dom_sf"/>
</dbReference>
<organism evidence="8 9">
    <name type="scientific">Asparagus officinalis</name>
    <name type="common">Garden asparagus</name>
    <dbReference type="NCBI Taxonomy" id="4686"/>
    <lineage>
        <taxon>Eukaryota</taxon>
        <taxon>Viridiplantae</taxon>
        <taxon>Streptophyta</taxon>
        <taxon>Embryophyta</taxon>
        <taxon>Tracheophyta</taxon>
        <taxon>Spermatophyta</taxon>
        <taxon>Magnoliopsida</taxon>
        <taxon>Liliopsida</taxon>
        <taxon>Asparagales</taxon>
        <taxon>Asparagaceae</taxon>
        <taxon>Asparagoideae</taxon>
        <taxon>Asparagus</taxon>
    </lineage>
</organism>
<gene>
    <name evidence="8" type="ORF">A4U43_C06F9150</name>
</gene>
<evidence type="ECO:0000256" key="6">
    <source>
        <dbReference type="ARBA" id="ARBA00023136"/>
    </source>
</evidence>
<evidence type="ECO:0000256" key="2">
    <source>
        <dbReference type="ARBA" id="ARBA00022614"/>
    </source>
</evidence>
<keyword evidence="2" id="KW-0433">Leucine-rich repeat</keyword>
<dbReference type="InterPro" id="IPR051809">
    <property type="entry name" value="Plant_receptor-like_S/T_kinase"/>
</dbReference>
<keyword evidence="4" id="KW-0677">Repeat</keyword>
<feature type="domain" description="Protein kinase" evidence="7">
    <location>
        <begin position="235"/>
        <end position="477"/>
    </location>
</feature>
<evidence type="ECO:0000256" key="3">
    <source>
        <dbReference type="ARBA" id="ARBA00022692"/>
    </source>
</evidence>
<dbReference type="InterPro" id="IPR000719">
    <property type="entry name" value="Prot_kinase_dom"/>
</dbReference>
<comment type="subcellular location">
    <subcellularLocation>
        <location evidence="1">Membrane</location>
    </subcellularLocation>
</comment>
<proteinExistence type="predicted"/>
<name>A0A5P1ER94_ASPOF</name>
<dbReference type="PANTHER" id="PTHR27008:SF499">
    <property type="entry name" value="OS06G0581500 PROTEIN"/>
    <property type="match status" value="1"/>
</dbReference>
<dbReference type="InterPro" id="IPR032675">
    <property type="entry name" value="LRR_dom_sf"/>
</dbReference>
<dbReference type="Gene3D" id="3.30.200.20">
    <property type="entry name" value="Phosphorylase Kinase, domain 1"/>
    <property type="match status" value="1"/>
</dbReference>
<keyword evidence="6" id="KW-0472">Membrane</keyword>
<dbReference type="Gramene" id="ONK66530">
    <property type="protein sequence ID" value="ONK66530"/>
    <property type="gene ID" value="A4U43_C06F9150"/>
</dbReference>
<evidence type="ECO:0000256" key="4">
    <source>
        <dbReference type="ARBA" id="ARBA00022737"/>
    </source>
</evidence>
<dbReference type="SUPFAM" id="SSF56112">
    <property type="entry name" value="Protein kinase-like (PK-like)"/>
    <property type="match status" value="1"/>
</dbReference>
<dbReference type="Gene3D" id="3.80.10.10">
    <property type="entry name" value="Ribonuclease Inhibitor"/>
    <property type="match status" value="1"/>
</dbReference>
<evidence type="ECO:0000313" key="8">
    <source>
        <dbReference type="EMBL" id="ONK66530.1"/>
    </source>
</evidence>
<dbReference type="OMA" id="NIRHRYL"/>
<keyword evidence="9" id="KW-1185">Reference proteome</keyword>
<dbReference type="PROSITE" id="PS50011">
    <property type="entry name" value="PROTEIN_KINASE_DOM"/>
    <property type="match status" value="1"/>
</dbReference>
<evidence type="ECO:0000256" key="1">
    <source>
        <dbReference type="ARBA" id="ARBA00004370"/>
    </source>
</evidence>
<protein>
    <recommendedName>
        <fullName evidence="7">Protein kinase domain-containing protein</fullName>
    </recommendedName>
</protein>
<dbReference type="SMART" id="SM00220">
    <property type="entry name" value="S_TKc"/>
    <property type="match status" value="1"/>
</dbReference>
<dbReference type="Proteomes" id="UP000243459">
    <property type="component" value="Chromosome 6"/>
</dbReference>
<dbReference type="Pfam" id="PF00560">
    <property type="entry name" value="LRR_1"/>
    <property type="match status" value="3"/>
</dbReference>
<dbReference type="GO" id="GO:0004672">
    <property type="term" value="F:protein kinase activity"/>
    <property type="evidence" value="ECO:0007669"/>
    <property type="project" value="InterPro"/>
</dbReference>
<evidence type="ECO:0000259" key="7">
    <source>
        <dbReference type="PROSITE" id="PS50011"/>
    </source>
</evidence>
<dbReference type="SUPFAM" id="SSF52047">
    <property type="entry name" value="RNI-like"/>
    <property type="match status" value="1"/>
</dbReference>
<dbReference type="GO" id="GO:0016020">
    <property type="term" value="C:membrane"/>
    <property type="evidence" value="ECO:0007669"/>
    <property type="project" value="UniProtKB-SubCell"/>
</dbReference>
<evidence type="ECO:0000313" key="9">
    <source>
        <dbReference type="Proteomes" id="UP000243459"/>
    </source>
</evidence>
<keyword evidence="5" id="KW-1133">Transmembrane helix</keyword>
<accession>A0A5P1ER94</accession>
<sequence length="477" mass="52572">MGATLPNLETVLFDGNQFEGPMPLSLSNTSRLSSINMSSNNLNGRIPLNLGRLSSLSQINLESNRLKTSDAESWEFLNFLANCSQLKMLSLHQNNLGGELPNSIVGNLVNLTILALGLNILTGVIPESIGNLTQLVNPYLTGNNLDGSIPSSLGNLQQVEELGLVSSMKYLRILYVVGNKLTGEIPSSLGDCQLLESLNNLKGNSIDRVTSALPWSNDRYLRASYLELAKATDGFSDNNLIGTESYALVYRVILHHDNTIVAVKILKLERRGATKSFTDEYEALRNIRHRYLIKILTSCSTVDKKVDDSKALVFEFMPNGNLEAWLHTENKGHSLIQRLNIAIDVADALKYLHYDCQVQVIHCDLKPSNILLDDDMVAHVGDFGLARQPTAEYGAGAQVSTSGDEYGYGIILLEMFTGIGPTDDMFKDGQNLPNFVQVMFPDRVTEVIDPVLLLQQAEGGYFNLEDDSVTDSRKVQE</sequence>
<dbReference type="InterPro" id="IPR008271">
    <property type="entry name" value="Ser/Thr_kinase_AS"/>
</dbReference>
<keyword evidence="3" id="KW-0812">Transmembrane</keyword>
<evidence type="ECO:0000256" key="5">
    <source>
        <dbReference type="ARBA" id="ARBA00022989"/>
    </source>
</evidence>
<dbReference type="PROSITE" id="PS00108">
    <property type="entry name" value="PROTEIN_KINASE_ST"/>
    <property type="match status" value="1"/>
</dbReference>
<dbReference type="EMBL" id="CM007386">
    <property type="protein sequence ID" value="ONK66530.1"/>
    <property type="molecule type" value="Genomic_DNA"/>
</dbReference>
<reference evidence="9" key="1">
    <citation type="journal article" date="2017" name="Nat. Commun.">
        <title>The asparagus genome sheds light on the origin and evolution of a young Y chromosome.</title>
        <authorList>
            <person name="Harkess A."/>
            <person name="Zhou J."/>
            <person name="Xu C."/>
            <person name="Bowers J.E."/>
            <person name="Van der Hulst R."/>
            <person name="Ayyampalayam S."/>
            <person name="Mercati F."/>
            <person name="Riccardi P."/>
            <person name="McKain M.R."/>
            <person name="Kakrana A."/>
            <person name="Tang H."/>
            <person name="Ray J."/>
            <person name="Groenendijk J."/>
            <person name="Arikit S."/>
            <person name="Mathioni S.M."/>
            <person name="Nakano M."/>
            <person name="Shan H."/>
            <person name="Telgmann-Rauber A."/>
            <person name="Kanno A."/>
            <person name="Yue Z."/>
            <person name="Chen H."/>
            <person name="Li W."/>
            <person name="Chen Y."/>
            <person name="Xu X."/>
            <person name="Zhang Y."/>
            <person name="Luo S."/>
            <person name="Chen H."/>
            <person name="Gao J."/>
            <person name="Mao Z."/>
            <person name="Pires J.C."/>
            <person name="Luo M."/>
            <person name="Kudrna D."/>
            <person name="Wing R.A."/>
            <person name="Meyers B.C."/>
            <person name="Yi K."/>
            <person name="Kong H."/>
            <person name="Lavrijsen P."/>
            <person name="Sunseri F."/>
            <person name="Falavigna A."/>
            <person name="Ye Y."/>
            <person name="Leebens-Mack J.H."/>
            <person name="Chen G."/>
        </authorList>
    </citation>
    <scope>NUCLEOTIDE SEQUENCE [LARGE SCALE GENOMIC DNA]</scope>
    <source>
        <strain evidence="9">cv. DH0086</strain>
    </source>
</reference>
<dbReference type="AlphaFoldDB" id="A0A5P1ER94"/>
<dbReference type="Pfam" id="PF00069">
    <property type="entry name" value="Pkinase"/>
    <property type="match status" value="1"/>
</dbReference>
<dbReference type="GO" id="GO:0005524">
    <property type="term" value="F:ATP binding"/>
    <property type="evidence" value="ECO:0007669"/>
    <property type="project" value="InterPro"/>
</dbReference>
<dbReference type="Gene3D" id="1.10.510.10">
    <property type="entry name" value="Transferase(Phosphotransferase) domain 1"/>
    <property type="match status" value="1"/>
</dbReference>
<dbReference type="InterPro" id="IPR001611">
    <property type="entry name" value="Leu-rich_rpt"/>
</dbReference>
<dbReference type="PANTHER" id="PTHR27008">
    <property type="entry name" value="OS04G0122200 PROTEIN"/>
    <property type="match status" value="1"/>
</dbReference>